<dbReference type="FunFam" id="3.40.50.300:FF:000293">
    <property type="entry name" value="ATP binding cassette subfamily C member 1"/>
    <property type="match status" value="1"/>
</dbReference>
<dbReference type="GO" id="GO:0005774">
    <property type="term" value="C:vacuolar membrane"/>
    <property type="evidence" value="ECO:0007669"/>
    <property type="project" value="UniProtKB-SubCell"/>
</dbReference>
<feature type="transmembrane region" description="Helical" evidence="10">
    <location>
        <begin position="447"/>
        <end position="467"/>
    </location>
</feature>
<feature type="domain" description="ABC transporter" evidence="11">
    <location>
        <begin position="496"/>
        <end position="722"/>
    </location>
</feature>
<keyword evidence="8 10" id="KW-0472">Membrane</keyword>
<feature type="transmembrane region" description="Helical" evidence="10">
    <location>
        <begin position="893"/>
        <end position="917"/>
    </location>
</feature>
<evidence type="ECO:0000256" key="9">
    <source>
        <dbReference type="SAM" id="MobiDB-lite"/>
    </source>
</evidence>
<keyword evidence="3 10" id="KW-0812">Transmembrane</keyword>
<sequence length="1058" mass="118967">MTMPESYNIVQLKQYHSIWYLKGAAEHHITREPTYLFVSYMIYYSLVISMFLLNFIVDAEPKYSEYPLVERPCPEQNSSFPSRLVFAWFDSLAWKGFKKPLESTDLWSMNPEDTASEIVPKFGRHWSKTSKKGDKLIWSYFSVQNAKASFRKSSGQVDFDNDRRKKVSSILPALCKAFGATFLFGAVLKLIQDIMTFISPQLLKLLIRFVSGGEPLWKGYFYAILLLITATLQTLVLSQYFHRMFLVGLRIRTALITAIYRKAMRMSNSARKESTLGEIVNLMSVDAQRFMDLTAYINMIWSAPLQIILALSFLWEKLGPAVLAGLAVMIVLIPINALIANKVKTLQIRQMKDKDERVKLMNEVLNGIKVLKLYAWEPSFEEQILHIRRKEIQVLKEAAYLNAGTSFIWSCAPFLVSLVSFATYVLIDKNNVLDSETAFVSLSLFNILRFPLSMLPMMIGNIVQAYVSIKRINNFMNTEELDPNNVHHDQSEVHPLIIENGSFTWDIENSDKPILKNINMSIEQGQLVAVVGSVGSGKSSLISAFLGEMEKLNGRVNTKGSIAYVSQQAWIQNATLQDNVLFGKPLNKALYNRVIDACMLGPDLQMLPAGDQTEIGEKGINLSGGQKQRVALARAVYNESDIYFLDDPLSAVDAHVGKHIFENVVGPSGLLKKKTRVHITHDIVYLPEVDNIFVLKDGEITESGTYKQLMDKRGAFAEFLMQHLQEVHTDDGSDADLHEIKQQLESKMGTQEIQEKLTRARSRISESQSESGSITDRRSLNGSLKRQYSTESQQSGNYITGNSIKEKSPLQPKTGEKLIEVEKAETGSVKWKVYSHYLKSIGWFLSISTIVMNAVFQSFSIGSNIWLSAWSNDNMTSVDGTVVNDEARRDMYLGVYGALGLGQATFVMLAQLALVIGCLRSSKMLHSELLFAILRSPVGFFDTTPSGRILNRFGKDIDIIDNVLPPNIRAWLFCLASLSPIIVGLTVLGMAFFAAKGMVIASTCLFQKTVRHVLHNPMSFFDQTPTGRILSRLGKDTDVVDNILPAILHSWISCLFRV</sequence>
<evidence type="ECO:0000256" key="4">
    <source>
        <dbReference type="ARBA" id="ARBA00022737"/>
    </source>
</evidence>
<dbReference type="PROSITE" id="PS50929">
    <property type="entry name" value="ABC_TM1F"/>
    <property type="match status" value="3"/>
</dbReference>
<feature type="transmembrane region" description="Helical" evidence="10">
    <location>
        <begin position="219"/>
        <end position="241"/>
    </location>
</feature>
<keyword evidence="14" id="KW-1185">Reference proteome</keyword>
<accession>A0A834J3T0</accession>
<dbReference type="GO" id="GO:0016887">
    <property type="term" value="F:ATP hydrolysis activity"/>
    <property type="evidence" value="ECO:0007669"/>
    <property type="project" value="InterPro"/>
</dbReference>
<feature type="transmembrane region" description="Helical" evidence="10">
    <location>
        <begin position="293"/>
        <end position="315"/>
    </location>
</feature>
<evidence type="ECO:0008006" key="15">
    <source>
        <dbReference type="Google" id="ProtNLM"/>
    </source>
</evidence>
<evidence type="ECO:0000259" key="11">
    <source>
        <dbReference type="PROSITE" id="PS50893"/>
    </source>
</evidence>
<proteinExistence type="predicted"/>
<evidence type="ECO:0000256" key="1">
    <source>
        <dbReference type="ARBA" id="ARBA00004128"/>
    </source>
</evidence>
<dbReference type="CDD" id="cd03250">
    <property type="entry name" value="ABCC_MRP_domain1"/>
    <property type="match status" value="1"/>
</dbReference>
<dbReference type="Proteomes" id="UP000617340">
    <property type="component" value="Unassembled WGS sequence"/>
</dbReference>
<feature type="region of interest" description="Disordered" evidence="9">
    <location>
        <begin position="744"/>
        <end position="813"/>
    </location>
</feature>
<dbReference type="SUPFAM" id="SSF90123">
    <property type="entry name" value="ABC transporter transmembrane region"/>
    <property type="match status" value="3"/>
</dbReference>
<evidence type="ECO:0000256" key="5">
    <source>
        <dbReference type="ARBA" id="ARBA00022741"/>
    </source>
</evidence>
<dbReference type="InterPro" id="IPR011527">
    <property type="entry name" value="ABC1_TM_dom"/>
</dbReference>
<dbReference type="Gene3D" id="1.20.1560.10">
    <property type="entry name" value="ABC transporter type 1, transmembrane domain"/>
    <property type="match status" value="3"/>
</dbReference>
<dbReference type="Gene3D" id="3.40.50.300">
    <property type="entry name" value="P-loop containing nucleotide triphosphate hydrolases"/>
    <property type="match status" value="1"/>
</dbReference>
<feature type="domain" description="ABC transmembrane type-1" evidence="12">
    <location>
        <begin position="850"/>
        <end position="978"/>
    </location>
</feature>
<dbReference type="GO" id="GO:0005524">
    <property type="term" value="F:ATP binding"/>
    <property type="evidence" value="ECO:0007669"/>
    <property type="project" value="UniProtKB-KW"/>
</dbReference>
<feature type="transmembrane region" description="Helical" evidence="10">
    <location>
        <begin position="321"/>
        <end position="341"/>
    </location>
</feature>
<dbReference type="InterPro" id="IPR050173">
    <property type="entry name" value="ABC_transporter_C-like"/>
</dbReference>
<feature type="transmembrane region" description="Helical" evidence="10">
    <location>
        <begin position="398"/>
        <end position="427"/>
    </location>
</feature>
<dbReference type="InterPro" id="IPR036640">
    <property type="entry name" value="ABC1_TM_sf"/>
</dbReference>
<reference evidence="13" key="1">
    <citation type="journal article" date="2020" name="G3 (Bethesda)">
        <title>High-Quality Assemblies for Three Invasive Social Wasps from the &lt;i&gt;Vespula&lt;/i&gt; Genus.</title>
        <authorList>
            <person name="Harrop T.W.R."/>
            <person name="Guhlin J."/>
            <person name="McLaughlin G.M."/>
            <person name="Permina E."/>
            <person name="Stockwell P."/>
            <person name="Gilligan J."/>
            <person name="Le Lec M.F."/>
            <person name="Gruber M.A.M."/>
            <person name="Quinn O."/>
            <person name="Lovegrove M."/>
            <person name="Duncan E.J."/>
            <person name="Remnant E.J."/>
            <person name="Van Eeckhoven J."/>
            <person name="Graham B."/>
            <person name="Knapp R.A."/>
            <person name="Langford K.W."/>
            <person name="Kronenberg Z."/>
            <person name="Press M.O."/>
            <person name="Eacker S.M."/>
            <person name="Wilson-Rankin E.E."/>
            <person name="Purcell J."/>
            <person name="Lester P.J."/>
            <person name="Dearden P.K."/>
        </authorList>
    </citation>
    <scope>NUCLEOTIDE SEQUENCE</scope>
    <source>
        <strain evidence="13">Linc-1</strain>
    </source>
</reference>
<name>A0A834J3T0_VESGE</name>
<organism evidence="13 14">
    <name type="scientific">Vespula germanica</name>
    <name type="common">German yellow jacket</name>
    <name type="synonym">Paravespula germanica</name>
    <dbReference type="NCBI Taxonomy" id="30212"/>
    <lineage>
        <taxon>Eukaryota</taxon>
        <taxon>Metazoa</taxon>
        <taxon>Ecdysozoa</taxon>
        <taxon>Arthropoda</taxon>
        <taxon>Hexapoda</taxon>
        <taxon>Insecta</taxon>
        <taxon>Pterygota</taxon>
        <taxon>Neoptera</taxon>
        <taxon>Endopterygota</taxon>
        <taxon>Hymenoptera</taxon>
        <taxon>Apocrita</taxon>
        <taxon>Aculeata</taxon>
        <taxon>Vespoidea</taxon>
        <taxon>Vespidae</taxon>
        <taxon>Vespinae</taxon>
        <taxon>Vespula</taxon>
    </lineage>
</organism>
<gene>
    <name evidence="13" type="ORF">HZH68_015855</name>
</gene>
<dbReference type="InterPro" id="IPR017871">
    <property type="entry name" value="ABC_transporter-like_CS"/>
</dbReference>
<evidence type="ECO:0000256" key="2">
    <source>
        <dbReference type="ARBA" id="ARBA00022448"/>
    </source>
</evidence>
<evidence type="ECO:0000259" key="12">
    <source>
        <dbReference type="PROSITE" id="PS50929"/>
    </source>
</evidence>
<feature type="compositionally biased region" description="Low complexity" evidence="9">
    <location>
        <begin position="765"/>
        <end position="774"/>
    </location>
</feature>
<feature type="transmembrane region" description="Helical" evidence="10">
    <location>
        <begin position="841"/>
        <end position="867"/>
    </location>
</feature>
<dbReference type="EMBL" id="JACSDZ010000022">
    <property type="protein sequence ID" value="KAF7380980.1"/>
    <property type="molecule type" value="Genomic_DNA"/>
</dbReference>
<dbReference type="SMART" id="SM00382">
    <property type="entry name" value="AAA"/>
    <property type="match status" value="1"/>
</dbReference>
<dbReference type="AlphaFoldDB" id="A0A834J3T0"/>
<keyword evidence="4" id="KW-0677">Repeat</keyword>
<protein>
    <recommendedName>
        <fullName evidence="15">Multidrug resistance-associated protein 1</fullName>
    </recommendedName>
</protein>
<keyword evidence="7 10" id="KW-1133">Transmembrane helix</keyword>
<feature type="compositionally biased region" description="Polar residues" evidence="9">
    <location>
        <begin position="780"/>
        <end position="803"/>
    </location>
</feature>
<dbReference type="Pfam" id="PF00664">
    <property type="entry name" value="ABC_membrane"/>
    <property type="match status" value="3"/>
</dbReference>
<keyword evidence="2" id="KW-0813">Transport</keyword>
<dbReference type="Pfam" id="PF00005">
    <property type="entry name" value="ABC_tran"/>
    <property type="match status" value="1"/>
</dbReference>
<dbReference type="PROSITE" id="PS50893">
    <property type="entry name" value="ABC_TRANSPORTER_2"/>
    <property type="match status" value="1"/>
</dbReference>
<keyword evidence="6" id="KW-0067">ATP-binding</keyword>
<dbReference type="GO" id="GO:0140359">
    <property type="term" value="F:ABC-type transporter activity"/>
    <property type="evidence" value="ECO:0007669"/>
    <property type="project" value="InterPro"/>
</dbReference>
<feature type="compositionally biased region" description="Basic and acidic residues" evidence="9">
    <location>
        <begin position="804"/>
        <end position="813"/>
    </location>
</feature>
<dbReference type="InterPro" id="IPR003593">
    <property type="entry name" value="AAA+_ATPase"/>
</dbReference>
<evidence type="ECO:0000256" key="6">
    <source>
        <dbReference type="ARBA" id="ARBA00022840"/>
    </source>
</evidence>
<dbReference type="FunFam" id="1.20.1560.10:FF:000041">
    <property type="entry name" value="Multidrug-Resistance like protein 1, isoform C"/>
    <property type="match status" value="1"/>
</dbReference>
<evidence type="ECO:0000256" key="3">
    <source>
        <dbReference type="ARBA" id="ARBA00022692"/>
    </source>
</evidence>
<evidence type="ECO:0000256" key="10">
    <source>
        <dbReference type="SAM" id="Phobius"/>
    </source>
</evidence>
<feature type="transmembrane region" description="Helical" evidence="10">
    <location>
        <begin position="970"/>
        <end position="993"/>
    </location>
</feature>
<evidence type="ECO:0000256" key="7">
    <source>
        <dbReference type="ARBA" id="ARBA00022989"/>
    </source>
</evidence>
<dbReference type="PANTHER" id="PTHR24223">
    <property type="entry name" value="ATP-BINDING CASSETTE SUB-FAMILY C"/>
    <property type="match status" value="1"/>
</dbReference>
<comment type="subcellular location">
    <subcellularLocation>
        <location evidence="1">Vacuole membrane</location>
        <topology evidence="1">Multi-pass membrane protein</topology>
    </subcellularLocation>
</comment>
<keyword evidence="5" id="KW-0547">Nucleotide-binding</keyword>
<dbReference type="SUPFAM" id="SSF52540">
    <property type="entry name" value="P-loop containing nucleoside triphosphate hydrolases"/>
    <property type="match status" value="1"/>
</dbReference>
<comment type="caution">
    <text evidence="13">The sequence shown here is derived from an EMBL/GenBank/DDBJ whole genome shotgun (WGS) entry which is preliminary data.</text>
</comment>
<dbReference type="InterPro" id="IPR027417">
    <property type="entry name" value="P-loop_NTPase"/>
</dbReference>
<feature type="domain" description="ABC transmembrane type-1" evidence="12">
    <location>
        <begin position="183"/>
        <end position="464"/>
    </location>
</feature>
<evidence type="ECO:0000313" key="14">
    <source>
        <dbReference type="Proteomes" id="UP000617340"/>
    </source>
</evidence>
<feature type="transmembrane region" description="Helical" evidence="10">
    <location>
        <begin position="173"/>
        <end position="199"/>
    </location>
</feature>
<dbReference type="PROSITE" id="PS00211">
    <property type="entry name" value="ABC_TRANSPORTER_1"/>
    <property type="match status" value="1"/>
</dbReference>
<feature type="domain" description="ABC transmembrane type-1" evidence="12">
    <location>
        <begin position="981"/>
        <end position="1058"/>
    </location>
</feature>
<feature type="transmembrane region" description="Helical" evidence="10">
    <location>
        <begin position="37"/>
        <end position="57"/>
    </location>
</feature>
<evidence type="ECO:0000256" key="8">
    <source>
        <dbReference type="ARBA" id="ARBA00023136"/>
    </source>
</evidence>
<evidence type="ECO:0000313" key="13">
    <source>
        <dbReference type="EMBL" id="KAF7380980.1"/>
    </source>
</evidence>
<dbReference type="PANTHER" id="PTHR24223:SF443">
    <property type="entry name" value="MULTIDRUG-RESISTANCE LIKE PROTEIN 1, ISOFORM I"/>
    <property type="match status" value="1"/>
</dbReference>
<dbReference type="InterPro" id="IPR003439">
    <property type="entry name" value="ABC_transporter-like_ATP-bd"/>
</dbReference>
<dbReference type="CDD" id="cd18595">
    <property type="entry name" value="ABC_6TM_MRP1_2_3_6_D1_like"/>
    <property type="match status" value="1"/>
</dbReference>